<dbReference type="InterPro" id="IPR036390">
    <property type="entry name" value="WH_DNA-bd_sf"/>
</dbReference>
<evidence type="ECO:0000256" key="1">
    <source>
        <dbReference type="ARBA" id="ARBA00023015"/>
    </source>
</evidence>
<dbReference type="InterPro" id="IPR011991">
    <property type="entry name" value="ArsR-like_HTH"/>
</dbReference>
<dbReference type="KEGG" id="amaq:GO499_07610"/>
<dbReference type="GO" id="GO:0006355">
    <property type="term" value="P:regulation of DNA-templated transcription"/>
    <property type="evidence" value="ECO:0007669"/>
    <property type="project" value="UniProtKB-ARBA"/>
</dbReference>
<keyword evidence="2" id="KW-0238">DNA-binding</keyword>
<dbReference type="GO" id="GO:0043200">
    <property type="term" value="P:response to amino acid"/>
    <property type="evidence" value="ECO:0007669"/>
    <property type="project" value="TreeGrafter"/>
</dbReference>
<dbReference type="PANTHER" id="PTHR30154:SF34">
    <property type="entry name" value="TRANSCRIPTIONAL REGULATOR AZLB"/>
    <property type="match status" value="1"/>
</dbReference>
<dbReference type="InterPro" id="IPR036388">
    <property type="entry name" value="WH-like_DNA-bd_sf"/>
</dbReference>
<dbReference type="Gene3D" id="3.30.70.920">
    <property type="match status" value="1"/>
</dbReference>
<evidence type="ECO:0000256" key="2">
    <source>
        <dbReference type="ARBA" id="ARBA00023125"/>
    </source>
</evidence>
<reference evidence="5 6" key="1">
    <citation type="submission" date="2019-12" db="EMBL/GenBank/DDBJ databases">
        <title>Complete genome sequence of Algicella marina strain 9Alg 56(T) isolated from the red alga Tichocarpus crinitus.</title>
        <authorList>
            <person name="Kim S.-G."/>
            <person name="Nedashkovskaya O.I."/>
        </authorList>
    </citation>
    <scope>NUCLEOTIDE SEQUENCE [LARGE SCALE GENOMIC DNA]</scope>
    <source>
        <strain evidence="5 6">9Alg 56</strain>
    </source>
</reference>
<evidence type="ECO:0000256" key="3">
    <source>
        <dbReference type="ARBA" id="ARBA00023163"/>
    </source>
</evidence>
<keyword evidence="1" id="KW-0805">Transcription regulation</keyword>
<dbReference type="InterPro" id="IPR000485">
    <property type="entry name" value="AsnC-type_HTH_dom"/>
</dbReference>
<accession>A0A6P1T029</accession>
<dbReference type="InterPro" id="IPR019887">
    <property type="entry name" value="Tscrpt_reg_AsnC/Lrp_C"/>
</dbReference>
<protein>
    <submittedName>
        <fullName evidence="5">Winged helix-turn-helix transcriptional regulator</fullName>
    </submittedName>
</protein>
<dbReference type="InterPro" id="IPR011008">
    <property type="entry name" value="Dimeric_a/b-barrel"/>
</dbReference>
<dbReference type="SUPFAM" id="SSF46785">
    <property type="entry name" value="Winged helix' DNA-binding domain"/>
    <property type="match status" value="1"/>
</dbReference>
<dbReference type="EMBL" id="CP046620">
    <property type="protein sequence ID" value="QHQ35071.1"/>
    <property type="molecule type" value="Genomic_DNA"/>
</dbReference>
<dbReference type="AlphaFoldDB" id="A0A6P1T029"/>
<dbReference type="Pfam" id="PF13412">
    <property type="entry name" value="HTH_24"/>
    <property type="match status" value="1"/>
</dbReference>
<organism evidence="5 6">
    <name type="scientific">Algicella marina</name>
    <dbReference type="NCBI Taxonomy" id="2683284"/>
    <lineage>
        <taxon>Bacteria</taxon>
        <taxon>Pseudomonadati</taxon>
        <taxon>Pseudomonadota</taxon>
        <taxon>Alphaproteobacteria</taxon>
        <taxon>Rhodobacterales</taxon>
        <taxon>Paracoccaceae</taxon>
        <taxon>Algicella</taxon>
    </lineage>
</organism>
<evidence type="ECO:0000313" key="6">
    <source>
        <dbReference type="Proteomes" id="UP000464495"/>
    </source>
</evidence>
<dbReference type="GO" id="GO:0005829">
    <property type="term" value="C:cytosol"/>
    <property type="evidence" value="ECO:0007669"/>
    <property type="project" value="TreeGrafter"/>
</dbReference>
<feature type="domain" description="HTH asnC-type" evidence="4">
    <location>
        <begin position="4"/>
        <end position="65"/>
    </location>
</feature>
<dbReference type="InterPro" id="IPR019888">
    <property type="entry name" value="Tscrpt_reg_AsnC-like"/>
</dbReference>
<dbReference type="CDD" id="cd00090">
    <property type="entry name" value="HTH_ARSR"/>
    <property type="match status" value="1"/>
</dbReference>
<evidence type="ECO:0000313" key="5">
    <source>
        <dbReference type="EMBL" id="QHQ35071.1"/>
    </source>
</evidence>
<dbReference type="RefSeq" id="WP_161861636.1">
    <property type="nucleotide sequence ID" value="NZ_CP046620.1"/>
</dbReference>
<evidence type="ECO:0000259" key="4">
    <source>
        <dbReference type="PROSITE" id="PS50956"/>
    </source>
</evidence>
<gene>
    <name evidence="5" type="ORF">GO499_07610</name>
</gene>
<dbReference type="SUPFAM" id="SSF54909">
    <property type="entry name" value="Dimeric alpha+beta barrel"/>
    <property type="match status" value="1"/>
</dbReference>
<dbReference type="SMART" id="SM00344">
    <property type="entry name" value="HTH_ASNC"/>
    <property type="match status" value="1"/>
</dbReference>
<dbReference type="GO" id="GO:0043565">
    <property type="term" value="F:sequence-specific DNA binding"/>
    <property type="evidence" value="ECO:0007669"/>
    <property type="project" value="InterPro"/>
</dbReference>
<keyword evidence="3" id="KW-0804">Transcription</keyword>
<dbReference type="PROSITE" id="PS50956">
    <property type="entry name" value="HTH_ASNC_2"/>
    <property type="match status" value="1"/>
</dbReference>
<dbReference type="PANTHER" id="PTHR30154">
    <property type="entry name" value="LEUCINE-RESPONSIVE REGULATORY PROTEIN"/>
    <property type="match status" value="1"/>
</dbReference>
<dbReference type="Proteomes" id="UP000464495">
    <property type="component" value="Chromosome"/>
</dbReference>
<name>A0A6P1T029_9RHOB</name>
<sequence length="153" mass="16777">MQALDDTDRRILRLLQADATLANSELADAAGLSAGAAWRRVEKLEAAGVITGRTISIDPKALGFEVQVSLRITLDKTVSNAFDIFTAEARKIAFVQEIQTLLGRVDIRLEIVARDLAHYQQIYKEQILALPHIADIEALMLVSELKNTGAVPI</sequence>
<proteinExistence type="predicted"/>
<keyword evidence="6" id="KW-1185">Reference proteome</keyword>
<dbReference type="Pfam" id="PF01037">
    <property type="entry name" value="AsnC_trans_reg"/>
    <property type="match status" value="1"/>
</dbReference>
<dbReference type="PRINTS" id="PR00033">
    <property type="entry name" value="HTHASNC"/>
</dbReference>
<dbReference type="Gene3D" id="1.10.10.10">
    <property type="entry name" value="Winged helix-like DNA-binding domain superfamily/Winged helix DNA-binding domain"/>
    <property type="match status" value="1"/>
</dbReference>